<protein>
    <recommendedName>
        <fullName evidence="1">tRNA-uridine aminocarboxypropyltransferase</fullName>
        <ecNumber evidence="1">2.5.1.25</ecNumber>
    </recommendedName>
</protein>
<evidence type="ECO:0000313" key="6">
    <source>
        <dbReference type="EMBL" id="GLS26200.1"/>
    </source>
</evidence>
<keyword evidence="7" id="KW-1185">Reference proteome</keyword>
<evidence type="ECO:0000256" key="2">
    <source>
        <dbReference type="ARBA" id="ARBA00022679"/>
    </source>
</evidence>
<dbReference type="SMART" id="SM01144">
    <property type="entry name" value="DTW"/>
    <property type="match status" value="1"/>
</dbReference>
<evidence type="ECO:0000259" key="5">
    <source>
        <dbReference type="SMART" id="SM01144"/>
    </source>
</evidence>
<accession>A0AA37TA41</accession>
<name>A0AA37TA41_9GAMM</name>
<dbReference type="Proteomes" id="UP001156870">
    <property type="component" value="Unassembled WGS sequence"/>
</dbReference>
<dbReference type="EC" id="2.5.1.25" evidence="1"/>
<evidence type="ECO:0000256" key="4">
    <source>
        <dbReference type="ARBA" id="ARBA00022694"/>
    </source>
</evidence>
<dbReference type="GO" id="GO:0008033">
    <property type="term" value="P:tRNA processing"/>
    <property type="evidence" value="ECO:0007669"/>
    <property type="project" value="UniProtKB-KW"/>
</dbReference>
<organism evidence="6 7">
    <name type="scientific">Marinibactrum halimedae</name>
    <dbReference type="NCBI Taxonomy" id="1444977"/>
    <lineage>
        <taxon>Bacteria</taxon>
        <taxon>Pseudomonadati</taxon>
        <taxon>Pseudomonadota</taxon>
        <taxon>Gammaproteobacteria</taxon>
        <taxon>Cellvibrionales</taxon>
        <taxon>Cellvibrionaceae</taxon>
        <taxon>Marinibactrum</taxon>
    </lineage>
</organism>
<dbReference type="PANTHER" id="PTHR21392">
    <property type="entry name" value="TRNA-URIDINE AMINOCARBOXYPROPYLTRANSFERASE 2"/>
    <property type="match status" value="1"/>
</dbReference>
<keyword evidence="2" id="KW-0808">Transferase</keyword>
<proteinExistence type="predicted"/>
<keyword evidence="3" id="KW-0949">S-adenosyl-L-methionine</keyword>
<dbReference type="RefSeq" id="WP_232595833.1">
    <property type="nucleotide sequence ID" value="NZ_BSPD01000041.1"/>
</dbReference>
<dbReference type="EMBL" id="BSPD01000041">
    <property type="protein sequence ID" value="GLS26200.1"/>
    <property type="molecule type" value="Genomic_DNA"/>
</dbReference>
<evidence type="ECO:0000256" key="3">
    <source>
        <dbReference type="ARBA" id="ARBA00022691"/>
    </source>
</evidence>
<gene>
    <name evidence="6" type="ORF">GCM10007877_19150</name>
</gene>
<feature type="domain" description="DTW" evidence="5">
    <location>
        <begin position="49"/>
        <end position="250"/>
    </location>
</feature>
<dbReference type="InterPro" id="IPR039262">
    <property type="entry name" value="DTWD2/TAPT"/>
</dbReference>
<dbReference type="AlphaFoldDB" id="A0AA37TA41"/>
<reference evidence="6 7" key="1">
    <citation type="journal article" date="2014" name="Int. J. Syst. Evol. Microbiol.">
        <title>Complete genome sequence of Corynebacterium casei LMG S-19264T (=DSM 44701T), isolated from a smear-ripened cheese.</title>
        <authorList>
            <consortium name="US DOE Joint Genome Institute (JGI-PGF)"/>
            <person name="Walter F."/>
            <person name="Albersmeier A."/>
            <person name="Kalinowski J."/>
            <person name="Ruckert C."/>
        </authorList>
    </citation>
    <scope>NUCLEOTIDE SEQUENCE [LARGE SCALE GENOMIC DNA]</scope>
    <source>
        <strain evidence="6 7">NBRC 110095</strain>
    </source>
</reference>
<keyword evidence="4" id="KW-0819">tRNA processing</keyword>
<dbReference type="PANTHER" id="PTHR21392:SF1">
    <property type="entry name" value="TRNA-URIDINE AMINOCARBOXYPROPYLTRANSFERASE"/>
    <property type="match status" value="1"/>
</dbReference>
<dbReference type="Pfam" id="PF03942">
    <property type="entry name" value="DTW"/>
    <property type="match status" value="1"/>
</dbReference>
<evidence type="ECO:0000256" key="1">
    <source>
        <dbReference type="ARBA" id="ARBA00012386"/>
    </source>
</evidence>
<comment type="caution">
    <text evidence="6">The sequence shown here is derived from an EMBL/GenBank/DDBJ whole genome shotgun (WGS) entry which is preliminary data.</text>
</comment>
<dbReference type="InterPro" id="IPR005636">
    <property type="entry name" value="DTW"/>
</dbReference>
<dbReference type="GO" id="GO:0016432">
    <property type="term" value="F:tRNA-uridine aminocarboxypropyltransferase activity"/>
    <property type="evidence" value="ECO:0007669"/>
    <property type="project" value="UniProtKB-EC"/>
</dbReference>
<evidence type="ECO:0000313" key="7">
    <source>
        <dbReference type="Proteomes" id="UP001156870"/>
    </source>
</evidence>
<sequence length="274" mass="31227">MKHDPEKKPTAINSSDVSSNDVEADNAFEVLRQARLAAATKPFKARGVSVQRCLRCQLKMHQCLCQWRLTANSPVDFILILHRKEVLKPTNTGRLIADTFPKHTYVFEWNRTEPPVALLQLLQSPERDCRLIFPKTDMDNTAESSPMNNSNIGHKKRTTLVILDGSWREAKKMYAKSPWLKSVPLLDIGESIKQHQASNQYTLRQAPKEQQLSTVEAMILAIHALEHHNTAEVLHDYYDVFHSLYSALRSNTQPNVTAAHARIRKRQASLVTEN</sequence>